<keyword evidence="2" id="KW-0812">Transmembrane</keyword>
<feature type="transmembrane region" description="Helical" evidence="2">
    <location>
        <begin position="39"/>
        <end position="59"/>
    </location>
</feature>
<dbReference type="AlphaFoldDB" id="A0A4Y7PSP6"/>
<organism evidence="4 5">
    <name type="scientific">Rickenella mellea</name>
    <dbReference type="NCBI Taxonomy" id="50990"/>
    <lineage>
        <taxon>Eukaryota</taxon>
        <taxon>Fungi</taxon>
        <taxon>Dikarya</taxon>
        <taxon>Basidiomycota</taxon>
        <taxon>Agaricomycotina</taxon>
        <taxon>Agaricomycetes</taxon>
        <taxon>Hymenochaetales</taxon>
        <taxon>Rickenellaceae</taxon>
        <taxon>Rickenella</taxon>
    </lineage>
</organism>
<feature type="transmembrane region" description="Helical" evidence="2">
    <location>
        <begin position="180"/>
        <end position="201"/>
    </location>
</feature>
<name>A0A4Y7PSP6_9AGAM</name>
<dbReference type="PANTHER" id="PTHR42109">
    <property type="entry name" value="UNPLACED GENOMIC SCAFFOLD UM_SCAF_CONTIG_1.265, WHOLE GENOME SHOTGUN SEQUENCE"/>
    <property type="match status" value="1"/>
</dbReference>
<proteinExistence type="predicted"/>
<keyword evidence="2" id="KW-1133">Transmembrane helix</keyword>
<dbReference type="InterPro" id="IPR056119">
    <property type="entry name" value="DUF7702"/>
</dbReference>
<evidence type="ECO:0000313" key="5">
    <source>
        <dbReference type="Proteomes" id="UP000294933"/>
    </source>
</evidence>
<feature type="transmembrane region" description="Helical" evidence="2">
    <location>
        <begin position="148"/>
        <end position="168"/>
    </location>
</feature>
<evidence type="ECO:0000256" key="2">
    <source>
        <dbReference type="SAM" id="Phobius"/>
    </source>
</evidence>
<evidence type="ECO:0000313" key="4">
    <source>
        <dbReference type="EMBL" id="TDL17892.1"/>
    </source>
</evidence>
<sequence length="293" mass="31938">MGLDARGIIAIIQIVLFVPIFCFTLFITLRHGFKRDAGWVFLLIFSVIRIVGGVMLVVAESLKHPSTGVYITAYVLASVGLSPLLFATLGFLRAVDQFGLSGLPIATRHWRVLRLLLVVALALAIVGGTDASSSSLSTQHTGTTLRKVASLIFLGSFIIIVIIHFLYWSRKDKILLHRRTLLVGISAALPFLAVRILYSILSSFSPNSLGAQTLGVAPGHTSLSKFNTVTGSWVIYLIMSLLMEIIAVLIYCTTGTLIPLQKEEQDYESGPNKNAYQMNGQNGGQVDQGYGRR</sequence>
<evidence type="ECO:0000259" key="3">
    <source>
        <dbReference type="Pfam" id="PF24800"/>
    </source>
</evidence>
<dbReference type="EMBL" id="ML170215">
    <property type="protein sequence ID" value="TDL17892.1"/>
    <property type="molecule type" value="Genomic_DNA"/>
</dbReference>
<gene>
    <name evidence="4" type="ORF">BD410DRAFT_901222</name>
</gene>
<dbReference type="STRING" id="50990.A0A4Y7PSP6"/>
<reference evidence="4 5" key="1">
    <citation type="submission" date="2018-06" db="EMBL/GenBank/DDBJ databases">
        <title>A transcriptomic atlas of mushroom development highlights an independent origin of complex multicellularity.</title>
        <authorList>
            <consortium name="DOE Joint Genome Institute"/>
            <person name="Krizsan K."/>
            <person name="Almasi E."/>
            <person name="Merenyi Z."/>
            <person name="Sahu N."/>
            <person name="Viragh M."/>
            <person name="Koszo T."/>
            <person name="Mondo S."/>
            <person name="Kiss B."/>
            <person name="Balint B."/>
            <person name="Kues U."/>
            <person name="Barry K."/>
            <person name="Hegedus J.C."/>
            <person name="Henrissat B."/>
            <person name="Johnson J."/>
            <person name="Lipzen A."/>
            <person name="Ohm R."/>
            <person name="Nagy I."/>
            <person name="Pangilinan J."/>
            <person name="Yan J."/>
            <person name="Xiong Y."/>
            <person name="Grigoriev I.V."/>
            <person name="Hibbett D.S."/>
            <person name="Nagy L.G."/>
        </authorList>
    </citation>
    <scope>NUCLEOTIDE SEQUENCE [LARGE SCALE GENOMIC DNA]</scope>
    <source>
        <strain evidence="4 5">SZMC22713</strain>
    </source>
</reference>
<feature type="region of interest" description="Disordered" evidence="1">
    <location>
        <begin position="268"/>
        <end position="293"/>
    </location>
</feature>
<keyword evidence="5" id="KW-1185">Reference proteome</keyword>
<dbReference type="Proteomes" id="UP000294933">
    <property type="component" value="Unassembled WGS sequence"/>
</dbReference>
<dbReference type="OrthoDB" id="2560628at2759"/>
<keyword evidence="2" id="KW-0472">Membrane</keyword>
<feature type="transmembrane region" description="Helical" evidence="2">
    <location>
        <begin position="71"/>
        <end position="92"/>
    </location>
</feature>
<accession>A0A4Y7PSP6</accession>
<dbReference type="PANTHER" id="PTHR42109:SF2">
    <property type="entry name" value="INTEGRAL MEMBRANE PROTEIN"/>
    <property type="match status" value="1"/>
</dbReference>
<feature type="transmembrane region" description="Helical" evidence="2">
    <location>
        <begin position="112"/>
        <end position="128"/>
    </location>
</feature>
<evidence type="ECO:0000256" key="1">
    <source>
        <dbReference type="SAM" id="MobiDB-lite"/>
    </source>
</evidence>
<feature type="domain" description="DUF7702" evidence="3">
    <location>
        <begin position="3"/>
        <end position="256"/>
    </location>
</feature>
<protein>
    <recommendedName>
        <fullName evidence="3">DUF7702 domain-containing protein</fullName>
    </recommendedName>
</protein>
<feature type="transmembrane region" description="Helical" evidence="2">
    <location>
        <begin position="233"/>
        <end position="252"/>
    </location>
</feature>
<dbReference type="Pfam" id="PF24800">
    <property type="entry name" value="DUF7702"/>
    <property type="match status" value="1"/>
</dbReference>
<feature type="compositionally biased region" description="Polar residues" evidence="1">
    <location>
        <begin position="271"/>
        <end position="280"/>
    </location>
</feature>
<dbReference type="VEuPathDB" id="FungiDB:BD410DRAFT_901222"/>
<feature type="transmembrane region" description="Helical" evidence="2">
    <location>
        <begin position="6"/>
        <end position="27"/>
    </location>
</feature>